<proteinExistence type="predicted"/>
<organism evidence="1 2">
    <name type="scientific">Candidatus Electronema aureum</name>
    <dbReference type="NCBI Taxonomy" id="2005002"/>
    <lineage>
        <taxon>Bacteria</taxon>
        <taxon>Pseudomonadati</taxon>
        <taxon>Thermodesulfobacteriota</taxon>
        <taxon>Desulfobulbia</taxon>
        <taxon>Desulfobulbales</taxon>
        <taxon>Desulfobulbaceae</taxon>
        <taxon>Candidatus Electronema</taxon>
    </lineage>
</organism>
<protein>
    <submittedName>
        <fullName evidence="1">Uncharacterized protein</fullName>
    </submittedName>
</protein>
<reference evidence="1" key="1">
    <citation type="submission" date="2017-07" db="EMBL/GenBank/DDBJ databases">
        <title>The cable genome - Insights into the physiology and evolution of filamentous bacteria capable of sulfide oxidation via long distance electron transfer.</title>
        <authorList>
            <person name="Thorup C."/>
            <person name="Bjerg J.T."/>
            <person name="Schreiber L."/>
            <person name="Nielsen L.P."/>
            <person name="Kjeldsen K.U."/>
            <person name="Boesen T."/>
            <person name="Boggild A."/>
            <person name="Meysman F."/>
            <person name="Geelhoed J."/>
            <person name="Schramm A."/>
        </authorList>
    </citation>
    <scope>NUCLEOTIDE SEQUENCE [LARGE SCALE GENOMIC DNA]</scope>
    <source>
        <strain evidence="1">GS</strain>
    </source>
</reference>
<sequence>MSQSLTLNVSEEVYLQLRRAAEQAGQLPEVLAAQWLSLFTRSVDIDPLEKFIGAFRSGCPDWTDNHDKYIGQSQQDDE</sequence>
<dbReference type="EMBL" id="NQJD01000001">
    <property type="protein sequence ID" value="TAA76292.1"/>
    <property type="molecule type" value="Genomic_DNA"/>
</dbReference>
<keyword evidence="2" id="KW-1185">Reference proteome</keyword>
<accession>A0A521G5K2</accession>
<comment type="caution">
    <text evidence="1">The sequence shown here is derived from an EMBL/GenBank/DDBJ whole genome shotgun (WGS) entry which is preliminary data.</text>
</comment>
<evidence type="ECO:0000313" key="1">
    <source>
        <dbReference type="EMBL" id="TAA76292.1"/>
    </source>
</evidence>
<evidence type="ECO:0000313" key="2">
    <source>
        <dbReference type="Proteomes" id="UP000316238"/>
    </source>
</evidence>
<gene>
    <name evidence="1" type="ORF">CDV28_101195</name>
</gene>
<dbReference type="Proteomes" id="UP000316238">
    <property type="component" value="Unassembled WGS sequence"/>
</dbReference>
<name>A0A521G5K2_9BACT</name>
<dbReference type="AlphaFoldDB" id="A0A521G5K2"/>